<dbReference type="InterPro" id="IPR015421">
    <property type="entry name" value="PyrdxlP-dep_Trfase_major"/>
</dbReference>
<sequence>MSSAPLQPVPFVDLGAQKLRIRDRVDAAISAVLDHGQFIMGPEVAELESQLAAHCGASHAIACSSGTDALAMVLMAKNVRPGQAIFCPAFTFVATAEVVAWLGAHVWFVDVDADTFNMDPASLETAIADARDAGHEPVGVIPVDLFGVPADYDAVSKIASREGLWVLGDGAQSYGARYHNRRVGTLAMATATSFFPAKPLGAYGDGGAIFTDDAELAEVLRSILFHGKGANQYDNVRVGMTGRIDTMQAAILIEKLRIFDDEIEARNRIAARYTSLLKNHVATPVVPEGLQSVWAQYTIKLPEAADRDAIQTRMKNEGVPSAVYYAKPLHRQDAYSHHGIAGGELPVTDMLAGSVLSLPMHPYLDDETQDRVVNALIVAL</sequence>
<evidence type="ECO:0000313" key="4">
    <source>
        <dbReference type="EMBL" id="SOE17639.1"/>
    </source>
</evidence>
<dbReference type="PIRSF" id="PIRSF000390">
    <property type="entry name" value="PLP_StrS"/>
    <property type="match status" value="1"/>
</dbReference>
<name>A0A286IE87_9HYPH</name>
<dbReference type="InterPro" id="IPR015422">
    <property type="entry name" value="PyrdxlP-dep_Trfase_small"/>
</dbReference>
<organism evidence="4 5">
    <name type="scientific">Hoeflea halophila</name>
    <dbReference type="NCBI Taxonomy" id="714899"/>
    <lineage>
        <taxon>Bacteria</taxon>
        <taxon>Pseudomonadati</taxon>
        <taxon>Pseudomonadota</taxon>
        <taxon>Alphaproteobacteria</taxon>
        <taxon>Hyphomicrobiales</taxon>
        <taxon>Rhizobiaceae</taxon>
        <taxon>Hoeflea</taxon>
    </lineage>
</organism>
<feature type="active site" description="Proton acceptor" evidence="1">
    <location>
        <position position="198"/>
    </location>
</feature>
<comment type="similarity">
    <text evidence="3">Belongs to the DegT/DnrJ/EryC1 family.</text>
</comment>
<proteinExistence type="inferred from homology"/>
<gene>
    <name evidence="4" type="ORF">SAMN05877838_2542</name>
</gene>
<dbReference type="AlphaFoldDB" id="A0A286IE87"/>
<dbReference type="CDD" id="cd00616">
    <property type="entry name" value="AHBA_syn"/>
    <property type="match status" value="1"/>
</dbReference>
<dbReference type="GO" id="GO:0030170">
    <property type="term" value="F:pyridoxal phosphate binding"/>
    <property type="evidence" value="ECO:0007669"/>
    <property type="project" value="TreeGrafter"/>
</dbReference>
<dbReference type="Pfam" id="PF01041">
    <property type="entry name" value="DegT_DnrJ_EryC1"/>
    <property type="match status" value="1"/>
</dbReference>
<reference evidence="5" key="1">
    <citation type="submission" date="2017-08" db="EMBL/GenBank/DDBJ databases">
        <authorList>
            <person name="Varghese N."/>
            <person name="Submissions S."/>
        </authorList>
    </citation>
    <scope>NUCLEOTIDE SEQUENCE [LARGE SCALE GENOMIC DNA]</scope>
    <source>
        <strain evidence="5">KCTC 23107</strain>
    </source>
</reference>
<evidence type="ECO:0000256" key="1">
    <source>
        <dbReference type="PIRSR" id="PIRSR000390-1"/>
    </source>
</evidence>
<keyword evidence="5" id="KW-1185">Reference proteome</keyword>
<dbReference type="GO" id="GO:0000271">
    <property type="term" value="P:polysaccharide biosynthetic process"/>
    <property type="evidence" value="ECO:0007669"/>
    <property type="project" value="TreeGrafter"/>
</dbReference>
<dbReference type="InterPro" id="IPR000653">
    <property type="entry name" value="DegT/StrS_aminotransferase"/>
</dbReference>
<dbReference type="Proteomes" id="UP000219465">
    <property type="component" value="Unassembled WGS sequence"/>
</dbReference>
<dbReference type="GO" id="GO:0008483">
    <property type="term" value="F:transaminase activity"/>
    <property type="evidence" value="ECO:0007669"/>
    <property type="project" value="TreeGrafter"/>
</dbReference>
<dbReference type="Gene3D" id="3.40.640.10">
    <property type="entry name" value="Type I PLP-dependent aspartate aminotransferase-like (Major domain)"/>
    <property type="match status" value="1"/>
</dbReference>
<protein>
    <submittedName>
        <fullName evidence="4">dTDP-4-amino-4,6-dideoxygalactose transaminase</fullName>
    </submittedName>
</protein>
<dbReference type="OrthoDB" id="9768668at2"/>
<dbReference type="PANTHER" id="PTHR30244:SF42">
    <property type="entry name" value="UDP-2-ACETAMIDO-2-DEOXY-3-OXO-D-GLUCURONATE AMINOTRANSFERASE"/>
    <property type="match status" value="1"/>
</dbReference>
<dbReference type="PANTHER" id="PTHR30244">
    <property type="entry name" value="TRANSAMINASE"/>
    <property type="match status" value="1"/>
</dbReference>
<dbReference type="RefSeq" id="WP_097108117.1">
    <property type="nucleotide sequence ID" value="NZ_OCPC01000003.1"/>
</dbReference>
<accession>A0A286IE87</accession>
<feature type="modified residue" description="N6-(pyridoxal phosphate)lysine" evidence="2">
    <location>
        <position position="198"/>
    </location>
</feature>
<evidence type="ECO:0000256" key="3">
    <source>
        <dbReference type="RuleBase" id="RU004508"/>
    </source>
</evidence>
<dbReference type="EMBL" id="OCPC01000003">
    <property type="protein sequence ID" value="SOE17639.1"/>
    <property type="molecule type" value="Genomic_DNA"/>
</dbReference>
<evidence type="ECO:0000256" key="2">
    <source>
        <dbReference type="PIRSR" id="PIRSR000390-2"/>
    </source>
</evidence>
<dbReference type="Gene3D" id="3.90.1150.10">
    <property type="entry name" value="Aspartate Aminotransferase, domain 1"/>
    <property type="match status" value="1"/>
</dbReference>
<keyword evidence="2 3" id="KW-0663">Pyridoxal phosphate</keyword>
<evidence type="ECO:0000313" key="5">
    <source>
        <dbReference type="Proteomes" id="UP000219465"/>
    </source>
</evidence>
<dbReference type="InterPro" id="IPR015424">
    <property type="entry name" value="PyrdxlP-dep_Trfase"/>
</dbReference>
<dbReference type="SUPFAM" id="SSF53383">
    <property type="entry name" value="PLP-dependent transferases"/>
    <property type="match status" value="1"/>
</dbReference>